<name>A0A218YWS8_9HELO</name>
<dbReference type="Proteomes" id="UP000242519">
    <property type="component" value="Unassembled WGS sequence"/>
</dbReference>
<dbReference type="AlphaFoldDB" id="A0A218YWS8"/>
<proteinExistence type="predicted"/>
<gene>
    <name evidence="2" type="ORF">B2J93_5250</name>
</gene>
<sequence length="140" mass="15603">MTYHRDPLRKLASPFLRLERPAQQGSEKCNKIRIGLPDGPTAARRPPPQLGDPAGLLLEDSSAPWQALCDLQQEVQCGDGVESKEITSLEKPTALAGDLRYATAERFPSFELRASSFEQESHKLTGPCKRSTICQPREEW</sequence>
<reference evidence="2 3" key="1">
    <citation type="submission" date="2017-04" db="EMBL/GenBank/DDBJ databases">
        <title>Draft genome sequence of Marssonina coronaria NL1: causal agent of apple blotch.</title>
        <authorList>
            <person name="Cheng Q."/>
        </authorList>
    </citation>
    <scope>NUCLEOTIDE SEQUENCE [LARGE SCALE GENOMIC DNA]</scope>
    <source>
        <strain evidence="2 3">NL1</strain>
    </source>
</reference>
<dbReference type="EMBL" id="MZNU01000344">
    <property type="protein sequence ID" value="OWO99742.1"/>
    <property type="molecule type" value="Genomic_DNA"/>
</dbReference>
<organism evidence="2 3">
    <name type="scientific">Diplocarpon coronariae</name>
    <dbReference type="NCBI Taxonomy" id="2795749"/>
    <lineage>
        <taxon>Eukaryota</taxon>
        <taxon>Fungi</taxon>
        <taxon>Dikarya</taxon>
        <taxon>Ascomycota</taxon>
        <taxon>Pezizomycotina</taxon>
        <taxon>Leotiomycetes</taxon>
        <taxon>Helotiales</taxon>
        <taxon>Drepanopezizaceae</taxon>
        <taxon>Diplocarpon</taxon>
    </lineage>
</organism>
<comment type="caution">
    <text evidence="2">The sequence shown here is derived from an EMBL/GenBank/DDBJ whole genome shotgun (WGS) entry which is preliminary data.</text>
</comment>
<evidence type="ECO:0000313" key="2">
    <source>
        <dbReference type="EMBL" id="OWO99742.1"/>
    </source>
</evidence>
<dbReference type="InParanoid" id="A0A218YWS8"/>
<protein>
    <submittedName>
        <fullName evidence="2">Uncharacterized protein</fullName>
    </submittedName>
</protein>
<accession>A0A218YWS8</accession>
<keyword evidence="3" id="KW-1185">Reference proteome</keyword>
<feature type="region of interest" description="Disordered" evidence="1">
    <location>
        <begin position="19"/>
        <end position="53"/>
    </location>
</feature>
<evidence type="ECO:0000313" key="3">
    <source>
        <dbReference type="Proteomes" id="UP000242519"/>
    </source>
</evidence>
<evidence type="ECO:0000256" key="1">
    <source>
        <dbReference type="SAM" id="MobiDB-lite"/>
    </source>
</evidence>